<evidence type="ECO:0000256" key="1">
    <source>
        <dbReference type="SAM" id="MobiDB-lite"/>
    </source>
</evidence>
<feature type="region of interest" description="Disordered" evidence="1">
    <location>
        <begin position="1"/>
        <end position="21"/>
    </location>
</feature>
<proteinExistence type="predicted"/>
<keyword evidence="3" id="KW-1185">Reference proteome</keyword>
<reference evidence="2 3" key="1">
    <citation type="journal article" date="2020" name="BMC Genomics">
        <title>Intraspecific diversification of the crop wild relative Brassica cretica Lam. using demographic model selection.</title>
        <authorList>
            <person name="Kioukis A."/>
            <person name="Michalopoulou V.A."/>
            <person name="Briers L."/>
            <person name="Pirintsos S."/>
            <person name="Studholme D.J."/>
            <person name="Pavlidis P."/>
            <person name="Sarris P.F."/>
        </authorList>
    </citation>
    <scope>NUCLEOTIDE SEQUENCE [LARGE SCALE GENOMIC DNA]</scope>
    <source>
        <strain evidence="3">cv. PFS-1207/04</strain>
    </source>
</reference>
<protein>
    <submittedName>
        <fullName evidence="2">Uncharacterized protein</fullName>
    </submittedName>
</protein>
<gene>
    <name evidence="2" type="ORF">DY000_02024534</name>
</gene>
<organism evidence="2 3">
    <name type="scientific">Brassica cretica</name>
    <name type="common">Mustard</name>
    <dbReference type="NCBI Taxonomy" id="69181"/>
    <lineage>
        <taxon>Eukaryota</taxon>
        <taxon>Viridiplantae</taxon>
        <taxon>Streptophyta</taxon>
        <taxon>Embryophyta</taxon>
        <taxon>Tracheophyta</taxon>
        <taxon>Spermatophyta</taxon>
        <taxon>Magnoliopsida</taxon>
        <taxon>eudicotyledons</taxon>
        <taxon>Gunneridae</taxon>
        <taxon>Pentapetalae</taxon>
        <taxon>rosids</taxon>
        <taxon>malvids</taxon>
        <taxon>Brassicales</taxon>
        <taxon>Brassicaceae</taxon>
        <taxon>Brassiceae</taxon>
        <taxon>Brassica</taxon>
    </lineage>
</organism>
<accession>A0ABQ7EJ46</accession>
<sequence length="108" mass="12716">MNNSDDSLPRGSLRTKRDRWRKKQRCHRTAPACALQENIGILTDIPTENEILRISRGISEEILRKPKFWVSSEFPRNSEETLIRRYIPRKFRGEMCSSQNSEEIPTNK</sequence>
<dbReference type="EMBL" id="QGKV02000299">
    <property type="protein sequence ID" value="KAF3596496.1"/>
    <property type="molecule type" value="Genomic_DNA"/>
</dbReference>
<comment type="caution">
    <text evidence="2">The sequence shown here is derived from an EMBL/GenBank/DDBJ whole genome shotgun (WGS) entry which is preliminary data.</text>
</comment>
<name>A0ABQ7EJ46_BRACR</name>
<dbReference type="Proteomes" id="UP000266723">
    <property type="component" value="Unassembled WGS sequence"/>
</dbReference>
<evidence type="ECO:0000313" key="3">
    <source>
        <dbReference type="Proteomes" id="UP000266723"/>
    </source>
</evidence>
<evidence type="ECO:0000313" key="2">
    <source>
        <dbReference type="EMBL" id="KAF3596496.1"/>
    </source>
</evidence>